<protein>
    <submittedName>
        <fullName evidence="2">Uncharacterized protein</fullName>
    </submittedName>
</protein>
<keyword evidence="3" id="KW-1185">Reference proteome</keyword>
<reference evidence="2 3" key="1">
    <citation type="journal article" date="2015" name="Genome Biol. Evol.">
        <title>Comparative Genomics of a Bacterivorous Green Alga Reveals Evolutionary Causalities and Consequences of Phago-Mixotrophic Mode of Nutrition.</title>
        <authorList>
            <person name="Burns J.A."/>
            <person name="Paasch A."/>
            <person name="Narechania A."/>
            <person name="Kim E."/>
        </authorList>
    </citation>
    <scope>NUCLEOTIDE SEQUENCE [LARGE SCALE GENOMIC DNA]</scope>
    <source>
        <strain evidence="2 3">PLY_AMNH</strain>
    </source>
</reference>
<dbReference type="EMBL" id="LGRX02007448">
    <property type="protein sequence ID" value="KAK3274995.1"/>
    <property type="molecule type" value="Genomic_DNA"/>
</dbReference>
<gene>
    <name evidence="2" type="ORF">CYMTET_16855</name>
</gene>
<dbReference type="InterPro" id="IPR043750">
    <property type="entry name" value="DUF5695"/>
</dbReference>
<dbReference type="Proteomes" id="UP001190700">
    <property type="component" value="Unassembled WGS sequence"/>
</dbReference>
<dbReference type="Pfam" id="PF18951">
    <property type="entry name" value="DUF5695"/>
    <property type="match status" value="3"/>
</dbReference>
<evidence type="ECO:0000313" key="3">
    <source>
        <dbReference type="Proteomes" id="UP001190700"/>
    </source>
</evidence>
<accession>A0AAE0GBP6</accession>
<evidence type="ECO:0000256" key="1">
    <source>
        <dbReference type="SAM" id="MobiDB-lite"/>
    </source>
</evidence>
<proteinExistence type="predicted"/>
<name>A0AAE0GBP6_9CHLO</name>
<dbReference type="AlphaFoldDB" id="A0AAE0GBP6"/>
<comment type="caution">
    <text evidence="2">The sequence shown here is derived from an EMBL/GenBank/DDBJ whole genome shotgun (WGS) entry which is preliminary data.</text>
</comment>
<feature type="region of interest" description="Disordered" evidence="1">
    <location>
        <begin position="291"/>
        <end position="351"/>
    </location>
</feature>
<sequence length="698" mass="76951">PLLPLPGGGGRARLVLRYGDGSWQSVHMYVLAQPLAQHVAAYGDFSANTMWLPANDTDPFARGASVMPWDREGRRHVLQDGRAFIVGLSDDAGAGANLGLATKVMYAPVEGEVRRVDDYIALTLNGQKNGSHLAKPHFSLQSPTSHRIRMTVFYFRYSSGYKKPWIPGWRTLDSHGSPAGALSFHCSEQYSYPGQPDYYTESNYRQYNFPHQIASYYAMYRAARHLDLLARPLRRSWDWYLDQAAVTLLTLGCWNHAFTDGRLTCIPSVGLMDGTIFREVLLALKFEAAATEPPPSSSSSSSLDDLPTRNEGLLPGSSLDHHRGGIKARASRSRQLTDVSTSTARNVTASTPALSPPWGEYATLIEGMMFNRTVSGINGHPGWAEQDFPYGSEFNWDTTGQEEVAVWGAYFNATSEDQFKGELNARAVDAILAFMPSVPNWAYNGAAGGWGDFSNNAKWMVTGGWEREGGHYRAGLNSIPLIERYRAYPDDFYLLEVGMAGITNTLPNIDAEGAPSMGFHLHPFMLEHDPYSGDYGLAFFGQSMNVGAYVVRHAELGWLCFLCNLLEGVRELTIIPADTYHRRVYLEPLGLYITLETGTFASFAVDLGRSRMTLQLVTAPKPQGSLGSPQGTKRATPLFTKYRLKLETPALASGSRHATNFLVVKPAQAPEKGGVYEIPVSQVSGFESTEVEITWTDS</sequence>
<organism evidence="2 3">
    <name type="scientific">Cymbomonas tetramitiformis</name>
    <dbReference type="NCBI Taxonomy" id="36881"/>
    <lineage>
        <taxon>Eukaryota</taxon>
        <taxon>Viridiplantae</taxon>
        <taxon>Chlorophyta</taxon>
        <taxon>Pyramimonadophyceae</taxon>
        <taxon>Pyramimonadales</taxon>
        <taxon>Pyramimonadaceae</taxon>
        <taxon>Cymbomonas</taxon>
    </lineage>
</organism>
<feature type="compositionally biased region" description="Polar residues" evidence="1">
    <location>
        <begin position="333"/>
        <end position="351"/>
    </location>
</feature>
<feature type="non-terminal residue" evidence="2">
    <location>
        <position position="1"/>
    </location>
</feature>
<evidence type="ECO:0000313" key="2">
    <source>
        <dbReference type="EMBL" id="KAK3274995.1"/>
    </source>
</evidence>